<name>A0AAV4VAZ6_CAEEX</name>
<dbReference type="Proteomes" id="UP001054945">
    <property type="component" value="Unassembled WGS sequence"/>
</dbReference>
<organism evidence="1 2">
    <name type="scientific">Caerostris extrusa</name>
    <name type="common">Bark spider</name>
    <name type="synonym">Caerostris bankana</name>
    <dbReference type="NCBI Taxonomy" id="172846"/>
    <lineage>
        <taxon>Eukaryota</taxon>
        <taxon>Metazoa</taxon>
        <taxon>Ecdysozoa</taxon>
        <taxon>Arthropoda</taxon>
        <taxon>Chelicerata</taxon>
        <taxon>Arachnida</taxon>
        <taxon>Araneae</taxon>
        <taxon>Araneomorphae</taxon>
        <taxon>Entelegynae</taxon>
        <taxon>Araneoidea</taxon>
        <taxon>Araneidae</taxon>
        <taxon>Caerostris</taxon>
    </lineage>
</organism>
<proteinExistence type="predicted"/>
<dbReference type="AlphaFoldDB" id="A0AAV4VAZ6"/>
<evidence type="ECO:0000313" key="2">
    <source>
        <dbReference type="Proteomes" id="UP001054945"/>
    </source>
</evidence>
<protein>
    <submittedName>
        <fullName evidence="1">Uncharacterized protein</fullName>
    </submittedName>
</protein>
<evidence type="ECO:0000313" key="1">
    <source>
        <dbReference type="EMBL" id="GIY67462.1"/>
    </source>
</evidence>
<comment type="caution">
    <text evidence="1">The sequence shown here is derived from an EMBL/GenBank/DDBJ whole genome shotgun (WGS) entry which is preliminary data.</text>
</comment>
<keyword evidence="2" id="KW-1185">Reference proteome</keyword>
<dbReference type="EMBL" id="BPLR01014242">
    <property type="protein sequence ID" value="GIY67462.1"/>
    <property type="molecule type" value="Genomic_DNA"/>
</dbReference>
<gene>
    <name evidence="1" type="ORF">CEXT_789201</name>
</gene>
<sequence>MPLGITACVAYDGDLLWRLSGYEYGTDFSQEVGLVHGLEVSHTEVFSLSFSYGLICHEFSSELEKPFLVRNARKCPEYKSCSQVSQLQTTFISTDRALSRNSSPPKKVVNINLQQAIFPQATE</sequence>
<accession>A0AAV4VAZ6</accession>
<reference evidence="1 2" key="1">
    <citation type="submission" date="2021-06" db="EMBL/GenBank/DDBJ databases">
        <title>Caerostris extrusa draft genome.</title>
        <authorList>
            <person name="Kono N."/>
            <person name="Arakawa K."/>
        </authorList>
    </citation>
    <scope>NUCLEOTIDE SEQUENCE [LARGE SCALE GENOMIC DNA]</scope>
</reference>